<dbReference type="PANTHER" id="PTHR23279">
    <property type="entry name" value="DEFECTIVE PROBOSCIS EXTENSION RESPONSE DPR -RELATED"/>
    <property type="match status" value="1"/>
</dbReference>
<dbReference type="PANTHER" id="PTHR23279:SF46">
    <property type="entry name" value="DEFECTIVE PROBOSCIS EXTENSION RESPONSE 10, ISOFORM A-RELATED"/>
    <property type="match status" value="1"/>
</dbReference>
<dbReference type="AlphaFoldDB" id="A0A6A4W7I5"/>
<dbReference type="Pfam" id="PF13927">
    <property type="entry name" value="Ig_3"/>
    <property type="match status" value="1"/>
</dbReference>
<comment type="caution">
    <text evidence="2">The sequence shown here is derived from an EMBL/GenBank/DDBJ whole genome shotgun (WGS) entry which is preliminary data.</text>
</comment>
<evidence type="ECO:0000313" key="2">
    <source>
        <dbReference type="EMBL" id="KAF0298922.1"/>
    </source>
</evidence>
<feature type="domain" description="Ig-like" evidence="1">
    <location>
        <begin position="54"/>
        <end position="147"/>
    </location>
</feature>
<dbReference type="InterPro" id="IPR013783">
    <property type="entry name" value="Ig-like_fold"/>
</dbReference>
<dbReference type="PROSITE" id="PS50835">
    <property type="entry name" value="IG_LIKE"/>
    <property type="match status" value="1"/>
</dbReference>
<dbReference type="Pfam" id="PF07686">
    <property type="entry name" value="V-set"/>
    <property type="match status" value="1"/>
</dbReference>
<dbReference type="EMBL" id="VIIS01001401">
    <property type="protein sequence ID" value="KAF0298922.1"/>
    <property type="molecule type" value="Genomic_DNA"/>
</dbReference>
<dbReference type="CDD" id="cd00096">
    <property type="entry name" value="Ig"/>
    <property type="match status" value="1"/>
</dbReference>
<organism evidence="2 3">
    <name type="scientific">Amphibalanus amphitrite</name>
    <name type="common">Striped barnacle</name>
    <name type="synonym">Balanus amphitrite</name>
    <dbReference type="NCBI Taxonomy" id="1232801"/>
    <lineage>
        <taxon>Eukaryota</taxon>
        <taxon>Metazoa</taxon>
        <taxon>Ecdysozoa</taxon>
        <taxon>Arthropoda</taxon>
        <taxon>Crustacea</taxon>
        <taxon>Multicrustacea</taxon>
        <taxon>Cirripedia</taxon>
        <taxon>Thoracica</taxon>
        <taxon>Thoracicalcarea</taxon>
        <taxon>Balanomorpha</taxon>
        <taxon>Balanoidea</taxon>
        <taxon>Balanidae</taxon>
        <taxon>Amphibalaninae</taxon>
        <taxon>Amphibalanus</taxon>
    </lineage>
</organism>
<dbReference type="Gene3D" id="2.60.40.10">
    <property type="entry name" value="Immunoglobulins"/>
    <property type="match status" value="2"/>
</dbReference>
<dbReference type="SMART" id="SM00408">
    <property type="entry name" value="IGc2"/>
    <property type="match status" value="1"/>
</dbReference>
<dbReference type="SMART" id="SM00409">
    <property type="entry name" value="IG"/>
    <property type="match status" value="1"/>
</dbReference>
<keyword evidence="3" id="KW-1185">Reference proteome</keyword>
<protein>
    <submittedName>
        <fullName evidence="2">Carcinoembryonic antigen-related cell adhesion molecule 8</fullName>
    </submittedName>
</protein>
<evidence type="ECO:0000259" key="1">
    <source>
        <dbReference type="PROSITE" id="PS50835"/>
    </source>
</evidence>
<gene>
    <name evidence="2" type="primary">CEACAM8</name>
    <name evidence="2" type="ORF">FJT64_003739</name>
</gene>
<dbReference type="GO" id="GO:0032589">
    <property type="term" value="C:neuron projection membrane"/>
    <property type="evidence" value="ECO:0007669"/>
    <property type="project" value="TreeGrafter"/>
</dbReference>
<dbReference type="OrthoDB" id="6377396at2759"/>
<dbReference type="SUPFAM" id="SSF48726">
    <property type="entry name" value="Immunoglobulin"/>
    <property type="match status" value="2"/>
</dbReference>
<sequence>MSRGSDRLVVQEPEKNDFSLQITGVLTRDAGVYECQVNTEPKMSWPVTLNVLVPHATITGPADLYIQLDSNINLNCALHTPADPPVNLSWVKDGALLELAGPRAGISLQADRTSRGSTSYLVITRARHSDSGNYTCRPSEGHPATVRVHIIDDDAPAAMQTASSPPRLLGGSLLSALLVTVFCRVTR</sequence>
<dbReference type="InterPro" id="IPR007110">
    <property type="entry name" value="Ig-like_dom"/>
</dbReference>
<dbReference type="InterPro" id="IPR037448">
    <property type="entry name" value="Zig-8"/>
</dbReference>
<dbReference type="GO" id="GO:0050808">
    <property type="term" value="P:synapse organization"/>
    <property type="evidence" value="ECO:0007669"/>
    <property type="project" value="TreeGrafter"/>
</dbReference>
<dbReference type="InterPro" id="IPR013106">
    <property type="entry name" value="Ig_V-set"/>
</dbReference>
<dbReference type="InterPro" id="IPR003599">
    <property type="entry name" value="Ig_sub"/>
</dbReference>
<dbReference type="Proteomes" id="UP000440578">
    <property type="component" value="Unassembled WGS sequence"/>
</dbReference>
<dbReference type="InterPro" id="IPR036179">
    <property type="entry name" value="Ig-like_dom_sf"/>
</dbReference>
<name>A0A6A4W7I5_AMPAM</name>
<accession>A0A6A4W7I5</accession>
<evidence type="ECO:0000313" key="3">
    <source>
        <dbReference type="Proteomes" id="UP000440578"/>
    </source>
</evidence>
<dbReference type="InterPro" id="IPR003598">
    <property type="entry name" value="Ig_sub2"/>
</dbReference>
<reference evidence="2 3" key="1">
    <citation type="submission" date="2019-07" db="EMBL/GenBank/DDBJ databases">
        <title>Draft genome assembly of a fouling barnacle, Amphibalanus amphitrite (Darwin, 1854): The first reference genome for Thecostraca.</title>
        <authorList>
            <person name="Kim W."/>
        </authorList>
    </citation>
    <scope>NUCLEOTIDE SEQUENCE [LARGE SCALE GENOMIC DNA]</scope>
    <source>
        <strain evidence="2">SNU_AA5</strain>
        <tissue evidence="2">Soma without cirri and trophi</tissue>
    </source>
</reference>
<proteinExistence type="predicted"/>